<evidence type="ECO:0000256" key="5">
    <source>
        <dbReference type="ARBA" id="ARBA00023136"/>
    </source>
</evidence>
<dbReference type="Pfam" id="PF01925">
    <property type="entry name" value="TauE"/>
    <property type="match status" value="1"/>
</dbReference>
<accession>A0A3R5ZFU4</accession>
<dbReference type="PANTHER" id="PTHR43701">
    <property type="entry name" value="MEMBRANE TRANSPORTER PROTEIN MJ0441-RELATED"/>
    <property type="match status" value="1"/>
</dbReference>
<evidence type="ECO:0000256" key="1">
    <source>
        <dbReference type="ARBA" id="ARBA00004141"/>
    </source>
</evidence>
<evidence type="ECO:0000256" key="3">
    <source>
        <dbReference type="ARBA" id="ARBA00022692"/>
    </source>
</evidence>
<evidence type="ECO:0000256" key="2">
    <source>
        <dbReference type="ARBA" id="ARBA00009142"/>
    </source>
</evidence>
<name>A0A3R5ZFU4_9FIRM</name>
<dbReference type="EMBL" id="QRTF01000001">
    <property type="protein sequence ID" value="RGQ55895.1"/>
    <property type="molecule type" value="Genomic_DNA"/>
</dbReference>
<keyword evidence="5" id="KW-0472">Membrane</keyword>
<dbReference type="Proteomes" id="UP000285820">
    <property type="component" value="Unassembled WGS sequence"/>
</dbReference>
<evidence type="ECO:0000313" key="9">
    <source>
        <dbReference type="Proteomes" id="UP000283738"/>
    </source>
</evidence>
<evidence type="ECO:0000313" key="10">
    <source>
        <dbReference type="Proteomes" id="UP000285820"/>
    </source>
</evidence>
<keyword evidence="4" id="KW-1133">Transmembrane helix</keyword>
<gene>
    <name evidence="8" type="ORF">DWY29_03595</name>
    <name evidence="7" type="ORF">DWY96_00855</name>
</gene>
<dbReference type="Proteomes" id="UP000283738">
    <property type="component" value="Unassembled WGS sequence"/>
</dbReference>
<evidence type="ECO:0000256" key="4">
    <source>
        <dbReference type="ARBA" id="ARBA00022989"/>
    </source>
</evidence>
<dbReference type="RefSeq" id="WP_007887155.1">
    <property type="nucleotide sequence ID" value="NZ_CAKZTK010000005.1"/>
</dbReference>
<dbReference type="AlphaFoldDB" id="A0A3R5ZFU4"/>
<dbReference type="PANTHER" id="PTHR43701:SF2">
    <property type="entry name" value="MEMBRANE TRANSPORTER PROTEIN YJNA-RELATED"/>
    <property type="match status" value="1"/>
</dbReference>
<sequence>MLIYLVFLIVCFGASIVGAICGIGGGVIIKPVLDSFGVLDVTAISFLSGCTVLSMTTYSVLKNKISGESHVTMKTGFPLAIGAAVGGLIGKWLFSYVKSLSSDPNKVGAVQALCLLIVTLGTLIYTIYKAKIKTYEVDSAIVCVLIGIFLGIMSSFLGIGGGPINLVVLFFFFSMSTKLAAENSLYIIFFSQIASLISTIVTGSVPDFQIGVLVLMVAGGIAGGICGRAINKKIDEKTVDKLFIALMVLMIVINIYNIYKFM</sequence>
<protein>
    <recommendedName>
        <fullName evidence="6">Probable membrane transporter protein</fullName>
    </recommendedName>
</protein>
<evidence type="ECO:0000313" key="8">
    <source>
        <dbReference type="EMBL" id="RGR70355.1"/>
    </source>
</evidence>
<comment type="subcellular location">
    <subcellularLocation>
        <location evidence="6">Cell membrane</location>
        <topology evidence="6">Multi-pass membrane protein</topology>
    </subcellularLocation>
    <subcellularLocation>
        <location evidence="1">Membrane</location>
        <topology evidence="1">Multi-pass membrane protein</topology>
    </subcellularLocation>
</comment>
<evidence type="ECO:0000256" key="6">
    <source>
        <dbReference type="RuleBase" id="RU363041"/>
    </source>
</evidence>
<dbReference type="GO" id="GO:0005886">
    <property type="term" value="C:plasma membrane"/>
    <property type="evidence" value="ECO:0007669"/>
    <property type="project" value="UniProtKB-SubCell"/>
</dbReference>
<dbReference type="InterPro" id="IPR051598">
    <property type="entry name" value="TSUP/Inactive_protease-like"/>
</dbReference>
<proteinExistence type="inferred from homology"/>
<evidence type="ECO:0000313" key="7">
    <source>
        <dbReference type="EMBL" id="RGQ55895.1"/>
    </source>
</evidence>
<reference evidence="9 10" key="1">
    <citation type="submission" date="2018-08" db="EMBL/GenBank/DDBJ databases">
        <title>A genome reference for cultivated species of the human gut microbiota.</title>
        <authorList>
            <person name="Zou Y."/>
            <person name="Xue W."/>
            <person name="Luo G."/>
        </authorList>
    </citation>
    <scope>NUCLEOTIDE SEQUENCE [LARGE SCALE GENOMIC DNA]</scope>
    <source>
        <strain evidence="8 10">AF24-4</strain>
        <strain evidence="7 9">AF28-15</strain>
    </source>
</reference>
<dbReference type="InterPro" id="IPR002781">
    <property type="entry name" value="TM_pro_TauE-like"/>
</dbReference>
<dbReference type="GeneID" id="75163365"/>
<organism evidence="8 10">
    <name type="scientific">Roseburia inulinivorans</name>
    <dbReference type="NCBI Taxonomy" id="360807"/>
    <lineage>
        <taxon>Bacteria</taxon>
        <taxon>Bacillati</taxon>
        <taxon>Bacillota</taxon>
        <taxon>Clostridia</taxon>
        <taxon>Lachnospirales</taxon>
        <taxon>Lachnospiraceae</taxon>
        <taxon>Roseburia</taxon>
    </lineage>
</organism>
<comment type="similarity">
    <text evidence="2 6">Belongs to the 4-toluene sulfonate uptake permease (TSUP) (TC 2.A.102) family.</text>
</comment>
<keyword evidence="3" id="KW-0812">Transmembrane</keyword>
<keyword evidence="6" id="KW-1003">Cell membrane</keyword>
<dbReference type="EMBL" id="QRUN01000003">
    <property type="protein sequence ID" value="RGR70355.1"/>
    <property type="molecule type" value="Genomic_DNA"/>
</dbReference>
<comment type="caution">
    <text evidence="8">The sequence shown here is derived from an EMBL/GenBank/DDBJ whole genome shotgun (WGS) entry which is preliminary data.</text>
</comment>